<organism evidence="1 2">
    <name type="scientific">Umezawaea endophytica</name>
    <dbReference type="NCBI Taxonomy" id="1654476"/>
    <lineage>
        <taxon>Bacteria</taxon>
        <taxon>Bacillati</taxon>
        <taxon>Actinomycetota</taxon>
        <taxon>Actinomycetes</taxon>
        <taxon>Pseudonocardiales</taxon>
        <taxon>Pseudonocardiaceae</taxon>
        <taxon>Umezawaea</taxon>
    </lineage>
</organism>
<evidence type="ECO:0000313" key="2">
    <source>
        <dbReference type="Proteomes" id="UP001141259"/>
    </source>
</evidence>
<reference evidence="1" key="1">
    <citation type="submission" date="2022-08" db="EMBL/GenBank/DDBJ databases">
        <authorList>
            <person name="Tistechok S."/>
            <person name="Samborskyy M."/>
            <person name="Roman I."/>
        </authorList>
    </citation>
    <scope>NUCLEOTIDE SEQUENCE</scope>
    <source>
        <strain evidence="1">DSM 103496</strain>
    </source>
</reference>
<dbReference type="Gene3D" id="6.10.250.660">
    <property type="match status" value="1"/>
</dbReference>
<evidence type="ECO:0000313" key="1">
    <source>
        <dbReference type="EMBL" id="MCS7477238.1"/>
    </source>
</evidence>
<dbReference type="GO" id="GO:0051301">
    <property type="term" value="P:cell division"/>
    <property type="evidence" value="ECO:0007669"/>
    <property type="project" value="UniProtKB-KW"/>
</dbReference>
<accession>A0A9X3A0R8</accession>
<dbReference type="Proteomes" id="UP001141259">
    <property type="component" value="Unassembled WGS sequence"/>
</dbReference>
<gene>
    <name evidence="1" type="ORF">NZH93_10275</name>
</gene>
<dbReference type="EMBL" id="JANYMP010000004">
    <property type="protein sequence ID" value="MCS7477238.1"/>
    <property type="molecule type" value="Genomic_DNA"/>
</dbReference>
<name>A0A9X3A0R8_9PSEU</name>
<dbReference type="InterPro" id="IPR019933">
    <property type="entry name" value="DivIVA_domain"/>
</dbReference>
<dbReference type="AlphaFoldDB" id="A0A9X3A0R8"/>
<protein>
    <submittedName>
        <fullName evidence="1">DivIVA domain-containing protein</fullName>
    </submittedName>
</protein>
<dbReference type="NCBIfam" id="TIGR03544">
    <property type="entry name" value="DivI1A_domain"/>
    <property type="match status" value="1"/>
</dbReference>
<dbReference type="RefSeq" id="WP_259622750.1">
    <property type="nucleotide sequence ID" value="NZ_JANYMP010000004.1"/>
</dbReference>
<dbReference type="GO" id="GO:0005737">
    <property type="term" value="C:cytoplasm"/>
    <property type="evidence" value="ECO:0007669"/>
    <property type="project" value="UniProtKB-SubCell"/>
</dbReference>
<comment type="caution">
    <text evidence="1">The sequence shown here is derived from an EMBL/GenBank/DDBJ whole genome shotgun (WGS) entry which is preliminary data.</text>
</comment>
<keyword evidence="2" id="KW-1185">Reference proteome</keyword>
<proteinExistence type="predicted"/>
<sequence>MSVHSVEDLVPLRTGFDLSWRGYHREEVDDYVHDLEHDLRDLAADRDACTARAEHLAEMLEHSQAETKTLRAELNRVCSTPLDTEVLPFRLSVMVEVATAEATSVLDRAQACWTAAQDSAAKLRAHYDRLGEDTRRQRAEIEAERESVIRVARTQARTIVAKAEARQRELDAEAERARERVEVDFKLAMDQRRAEALRDLAAGKLT</sequence>